<dbReference type="EMBL" id="MHLI01000022">
    <property type="protein sequence ID" value="OGZ04674.1"/>
    <property type="molecule type" value="Genomic_DNA"/>
</dbReference>
<feature type="binding site" evidence="12">
    <location>
        <position position="95"/>
    </location>
    <ligand>
        <name>UDP-N-acetyl-alpha-D-glucosamine</name>
        <dbReference type="ChEBI" id="CHEBI:57705"/>
    </ligand>
</feature>
<evidence type="ECO:0000256" key="9">
    <source>
        <dbReference type="ARBA" id="ARBA00023316"/>
    </source>
</evidence>
<feature type="active site" description="Proton donor" evidence="12">
    <location>
        <position position="119"/>
    </location>
</feature>
<comment type="catalytic activity">
    <reaction evidence="11 12">
        <text>phosphoenolpyruvate + UDP-N-acetyl-alpha-D-glucosamine = UDP-N-acetyl-3-O-(1-carboxyvinyl)-alpha-D-glucosamine + phosphate</text>
        <dbReference type="Rhea" id="RHEA:18681"/>
        <dbReference type="ChEBI" id="CHEBI:43474"/>
        <dbReference type="ChEBI" id="CHEBI:57705"/>
        <dbReference type="ChEBI" id="CHEBI:58702"/>
        <dbReference type="ChEBI" id="CHEBI:68483"/>
        <dbReference type="EC" id="2.5.1.7"/>
    </reaction>
</comment>
<evidence type="ECO:0000259" key="13">
    <source>
        <dbReference type="Pfam" id="PF00275"/>
    </source>
</evidence>
<keyword evidence="4 12" id="KW-0132">Cell division</keyword>
<organism evidence="14 15">
    <name type="scientific">Candidatus Lloydbacteria bacterium RIFCSPHIGHO2_01_FULL_49_22</name>
    <dbReference type="NCBI Taxonomy" id="1798658"/>
    <lineage>
        <taxon>Bacteria</taxon>
        <taxon>Candidatus Lloydiibacteriota</taxon>
    </lineage>
</organism>
<feature type="binding site" evidence="12">
    <location>
        <begin position="124"/>
        <end position="128"/>
    </location>
    <ligand>
        <name>UDP-N-acetyl-alpha-D-glucosamine</name>
        <dbReference type="ChEBI" id="CHEBI:57705"/>
    </ligand>
</feature>
<gene>
    <name evidence="12" type="primary">murA</name>
    <name evidence="14" type="ORF">A2845_05260</name>
</gene>
<dbReference type="CDD" id="cd01555">
    <property type="entry name" value="UdpNAET"/>
    <property type="match status" value="1"/>
</dbReference>
<dbReference type="PANTHER" id="PTHR43783:SF1">
    <property type="entry name" value="UDP-N-ACETYLGLUCOSAMINE 1-CARBOXYVINYLTRANSFERASE"/>
    <property type="match status" value="1"/>
</dbReference>
<keyword evidence="12" id="KW-0670">Pyruvate</keyword>
<evidence type="ECO:0000256" key="10">
    <source>
        <dbReference type="ARBA" id="ARBA00038367"/>
    </source>
</evidence>
<evidence type="ECO:0000256" key="3">
    <source>
        <dbReference type="ARBA" id="ARBA00022490"/>
    </source>
</evidence>
<comment type="caution">
    <text evidence="12">Lacks conserved residue(s) required for the propagation of feature annotation.</text>
</comment>
<dbReference type="GO" id="GO:0071555">
    <property type="term" value="P:cell wall organization"/>
    <property type="evidence" value="ECO:0007669"/>
    <property type="project" value="UniProtKB-KW"/>
</dbReference>
<dbReference type="HAMAP" id="MF_00111">
    <property type="entry name" value="MurA"/>
    <property type="match status" value="1"/>
</dbReference>
<dbReference type="GO" id="GO:0019277">
    <property type="term" value="P:UDP-N-acetylgalactosamine biosynthetic process"/>
    <property type="evidence" value="ECO:0007669"/>
    <property type="project" value="InterPro"/>
</dbReference>
<dbReference type="SUPFAM" id="SSF55205">
    <property type="entry name" value="EPT/RTPC-like"/>
    <property type="match status" value="1"/>
</dbReference>
<dbReference type="Gene3D" id="3.65.10.10">
    <property type="entry name" value="Enolpyruvate transferase domain"/>
    <property type="match status" value="2"/>
</dbReference>
<name>A0A1G2CTF2_9BACT</name>
<dbReference type="GO" id="GO:0051301">
    <property type="term" value="P:cell division"/>
    <property type="evidence" value="ECO:0007669"/>
    <property type="project" value="UniProtKB-KW"/>
</dbReference>
<evidence type="ECO:0000256" key="11">
    <source>
        <dbReference type="ARBA" id="ARBA00047527"/>
    </source>
</evidence>
<dbReference type="GO" id="GO:0005737">
    <property type="term" value="C:cytoplasm"/>
    <property type="evidence" value="ECO:0007669"/>
    <property type="project" value="UniProtKB-SubCell"/>
</dbReference>
<evidence type="ECO:0000256" key="2">
    <source>
        <dbReference type="ARBA" id="ARBA00004752"/>
    </source>
</evidence>
<dbReference type="NCBIfam" id="TIGR01072">
    <property type="entry name" value="murA"/>
    <property type="match status" value="1"/>
</dbReference>
<dbReference type="NCBIfam" id="NF006873">
    <property type="entry name" value="PRK09369.1"/>
    <property type="match status" value="1"/>
</dbReference>
<evidence type="ECO:0000256" key="6">
    <source>
        <dbReference type="ARBA" id="ARBA00022960"/>
    </source>
</evidence>
<dbReference type="InterPro" id="IPR050068">
    <property type="entry name" value="MurA_subfamily"/>
</dbReference>
<dbReference type="Pfam" id="PF00275">
    <property type="entry name" value="EPSP_synthase"/>
    <property type="match status" value="1"/>
</dbReference>
<dbReference type="Proteomes" id="UP000177122">
    <property type="component" value="Unassembled WGS sequence"/>
</dbReference>
<evidence type="ECO:0000256" key="1">
    <source>
        <dbReference type="ARBA" id="ARBA00004496"/>
    </source>
</evidence>
<dbReference type="GO" id="GO:0008360">
    <property type="term" value="P:regulation of cell shape"/>
    <property type="evidence" value="ECO:0007669"/>
    <property type="project" value="UniProtKB-KW"/>
</dbReference>
<feature type="binding site" evidence="12">
    <location>
        <position position="336"/>
    </location>
    <ligand>
        <name>UDP-N-acetyl-alpha-D-glucosamine</name>
        <dbReference type="ChEBI" id="CHEBI:57705"/>
    </ligand>
</feature>
<feature type="binding site" evidence="12">
    <location>
        <begin position="25"/>
        <end position="26"/>
    </location>
    <ligand>
        <name>phosphoenolpyruvate</name>
        <dbReference type="ChEBI" id="CHEBI:58702"/>
    </ligand>
</feature>
<dbReference type="AlphaFoldDB" id="A0A1G2CTF2"/>
<keyword evidence="5 12" id="KW-0808">Transferase</keyword>
<comment type="subcellular location">
    <subcellularLocation>
        <location evidence="1 12">Cytoplasm</location>
    </subcellularLocation>
</comment>
<reference evidence="14 15" key="1">
    <citation type="journal article" date="2016" name="Nat. Commun.">
        <title>Thousands of microbial genomes shed light on interconnected biogeochemical processes in an aquifer system.</title>
        <authorList>
            <person name="Anantharaman K."/>
            <person name="Brown C.T."/>
            <person name="Hug L.A."/>
            <person name="Sharon I."/>
            <person name="Castelle C.J."/>
            <person name="Probst A.J."/>
            <person name="Thomas B.C."/>
            <person name="Singh A."/>
            <person name="Wilkins M.J."/>
            <person name="Karaoz U."/>
            <person name="Brodie E.L."/>
            <person name="Williams K.H."/>
            <person name="Hubbard S.S."/>
            <person name="Banfield J.F."/>
        </authorList>
    </citation>
    <scope>NUCLEOTIDE SEQUENCE [LARGE SCALE GENOMIC DNA]</scope>
</reference>
<comment type="similarity">
    <text evidence="10 12">Belongs to the EPSP synthase family. MurA subfamily.</text>
</comment>
<feature type="binding site" evidence="12">
    <location>
        <position position="314"/>
    </location>
    <ligand>
        <name>UDP-N-acetyl-alpha-D-glucosamine</name>
        <dbReference type="ChEBI" id="CHEBI:57705"/>
    </ligand>
</feature>
<feature type="modified residue" description="2-(S-cysteinyl)pyruvic acid O-phosphothioketal" evidence="12">
    <location>
        <position position="119"/>
    </location>
</feature>
<dbReference type="InterPro" id="IPR013792">
    <property type="entry name" value="RNA3'P_cycl/enolpyr_Trfase_a/b"/>
</dbReference>
<comment type="pathway">
    <text evidence="2 12">Cell wall biogenesis; peptidoglycan biosynthesis.</text>
</comment>
<sequence length="427" mass="45859">MSYLSIKGLSGKATIGGTVKIVGAKNAALKAIAASILFRSPLLLDNVPDIEDVSRMLEIIRTMGGSVSVASHKATIDASTLSSTTLTPEISKRLRSSIVLTGPMLARHGLVRFPHPGGCVIGERPIDLFVEGFIKMGAKVKKVGKFYHVAAPKGGLRGGELFFRTQSVTGTETFMMAAVLSRGVTTIKNAAMEPEIVWLADLLNASGAKIAGAGTPTVTITGVQLLDAKKKVFTVIPDRIEAGSFLILGALAAKKLTVTNVIPEHLESLTELLTYTGTKISTTKNSITVSANKKKGGLCAVNIRTHEYPGFPTDLQAPMVVYLTQAEGESLMFETIFEGRLNFTESLNRMGANISMMDPHRVIIRGSTTIKGSHLESPDLRAGLAFVIAAIIAKGESKIYNVYNIDRGYERIEERLRSIGVCIERKE</sequence>
<dbReference type="InterPro" id="IPR005750">
    <property type="entry name" value="UDP_GlcNAc_COvinyl_MurA"/>
</dbReference>
<proteinExistence type="inferred from homology"/>
<dbReference type="UniPathway" id="UPA00219"/>
<evidence type="ECO:0000313" key="15">
    <source>
        <dbReference type="Proteomes" id="UP000177122"/>
    </source>
</evidence>
<keyword evidence="8 12" id="KW-0131">Cell cycle</keyword>
<dbReference type="InterPro" id="IPR036968">
    <property type="entry name" value="Enolpyruvate_Tfrase_sf"/>
</dbReference>
<evidence type="ECO:0000256" key="5">
    <source>
        <dbReference type="ARBA" id="ARBA00022679"/>
    </source>
</evidence>
<dbReference type="PANTHER" id="PTHR43783">
    <property type="entry name" value="UDP-N-ACETYLGLUCOSAMINE 1-CARBOXYVINYLTRANSFERASE"/>
    <property type="match status" value="1"/>
</dbReference>
<keyword evidence="3 12" id="KW-0963">Cytoplasm</keyword>
<protein>
    <recommendedName>
        <fullName evidence="12">UDP-N-acetylglucosamine 1-carboxyvinyltransferase</fullName>
        <ecNumber evidence="12">2.5.1.7</ecNumber>
    </recommendedName>
    <alternativeName>
        <fullName evidence="12">Enoylpyruvate transferase</fullName>
    </alternativeName>
    <alternativeName>
        <fullName evidence="12">UDP-N-acetylglucosamine enolpyruvyl transferase</fullName>
        <shortName evidence="12">EPT</shortName>
    </alternativeName>
</protein>
<evidence type="ECO:0000256" key="7">
    <source>
        <dbReference type="ARBA" id="ARBA00022984"/>
    </source>
</evidence>
<dbReference type="GO" id="GO:0009252">
    <property type="term" value="P:peptidoglycan biosynthetic process"/>
    <property type="evidence" value="ECO:0007669"/>
    <property type="project" value="UniProtKB-UniRule"/>
</dbReference>
<evidence type="ECO:0000256" key="4">
    <source>
        <dbReference type="ARBA" id="ARBA00022618"/>
    </source>
</evidence>
<dbReference type="EC" id="2.5.1.7" evidence="12"/>
<keyword evidence="9 12" id="KW-0961">Cell wall biogenesis/degradation</keyword>
<keyword evidence="6 12" id="KW-0133">Cell shape</keyword>
<accession>A0A1G2CTF2</accession>
<evidence type="ECO:0000256" key="12">
    <source>
        <dbReference type="HAMAP-Rule" id="MF_00111"/>
    </source>
</evidence>
<dbReference type="GO" id="GO:0008760">
    <property type="term" value="F:UDP-N-acetylglucosamine 1-carboxyvinyltransferase activity"/>
    <property type="evidence" value="ECO:0007669"/>
    <property type="project" value="UniProtKB-UniRule"/>
</dbReference>
<comment type="caution">
    <text evidence="14">The sequence shown here is derived from an EMBL/GenBank/DDBJ whole genome shotgun (WGS) entry which is preliminary data.</text>
</comment>
<keyword evidence="7 12" id="KW-0573">Peptidoglycan synthesis</keyword>
<feature type="domain" description="Enolpyruvate transferase" evidence="13">
    <location>
        <begin position="12"/>
        <end position="416"/>
    </location>
</feature>
<evidence type="ECO:0000256" key="8">
    <source>
        <dbReference type="ARBA" id="ARBA00023306"/>
    </source>
</evidence>
<evidence type="ECO:0000313" key="14">
    <source>
        <dbReference type="EMBL" id="OGZ04674.1"/>
    </source>
</evidence>
<dbReference type="InterPro" id="IPR001986">
    <property type="entry name" value="Enolpyruvate_Tfrase_dom"/>
</dbReference>
<comment type="function">
    <text evidence="12">Cell wall formation. Adds enolpyruvyl to UDP-N-acetylglucosamine.</text>
</comment>